<evidence type="ECO:0000313" key="2">
    <source>
        <dbReference type="EMBL" id="CDW50118.1"/>
    </source>
</evidence>
<accession>A0A0K2VI06</accession>
<feature type="non-terminal residue" evidence="2">
    <location>
        <position position="92"/>
    </location>
</feature>
<name>A0A0K2VI06_LEPSM</name>
<organism evidence="2">
    <name type="scientific">Lepeophtheirus salmonis</name>
    <name type="common">Salmon louse</name>
    <name type="synonym">Caligus salmonis</name>
    <dbReference type="NCBI Taxonomy" id="72036"/>
    <lineage>
        <taxon>Eukaryota</taxon>
        <taxon>Metazoa</taxon>
        <taxon>Ecdysozoa</taxon>
        <taxon>Arthropoda</taxon>
        <taxon>Crustacea</taxon>
        <taxon>Multicrustacea</taxon>
        <taxon>Hexanauplia</taxon>
        <taxon>Copepoda</taxon>
        <taxon>Siphonostomatoida</taxon>
        <taxon>Caligidae</taxon>
        <taxon>Lepeophtheirus</taxon>
    </lineage>
</organism>
<dbReference type="AlphaFoldDB" id="A0A0K2VI06"/>
<dbReference type="EMBL" id="HACA01032757">
    <property type="protein sequence ID" value="CDW50118.1"/>
    <property type="molecule type" value="Transcribed_RNA"/>
</dbReference>
<proteinExistence type="predicted"/>
<keyword evidence="1" id="KW-0472">Membrane</keyword>
<feature type="transmembrane region" description="Helical" evidence="1">
    <location>
        <begin position="18"/>
        <end position="37"/>
    </location>
</feature>
<sequence length="92" mass="10597">MQSLWTNKKVYEEIKTILLLKFQIAPTVLSFTIFLAISNDSTFDYLPESSQWFVAPQPITSSSDTSWIITKWKSQLLPSILQMLVRQSKSLV</sequence>
<keyword evidence="1" id="KW-1133">Transmembrane helix</keyword>
<keyword evidence="1" id="KW-0812">Transmembrane</keyword>
<evidence type="ECO:0000256" key="1">
    <source>
        <dbReference type="SAM" id="Phobius"/>
    </source>
</evidence>
<protein>
    <submittedName>
        <fullName evidence="2">Uncharacterized protein</fullName>
    </submittedName>
</protein>
<reference evidence="2" key="1">
    <citation type="submission" date="2014-05" db="EMBL/GenBank/DDBJ databases">
        <authorList>
            <person name="Chronopoulou M."/>
        </authorList>
    </citation>
    <scope>NUCLEOTIDE SEQUENCE</scope>
    <source>
        <tissue evidence="2">Whole organism</tissue>
    </source>
</reference>